<feature type="compositionally biased region" description="Low complexity" evidence="5">
    <location>
        <begin position="267"/>
        <end position="281"/>
    </location>
</feature>
<feature type="domain" description="Gram-positive cocci surface proteins LPxTG" evidence="8">
    <location>
        <begin position="303"/>
        <end position="337"/>
    </location>
</feature>
<keyword evidence="6" id="KW-0472">Membrane</keyword>
<keyword evidence="6" id="KW-0812">Transmembrane</keyword>
<evidence type="ECO:0000256" key="1">
    <source>
        <dbReference type="ARBA" id="ARBA00022512"/>
    </source>
</evidence>
<feature type="chain" id="PRO_5045626060" description="Gram-positive cocci surface proteins LPxTG domain-containing protein" evidence="7">
    <location>
        <begin position="37"/>
        <end position="337"/>
    </location>
</feature>
<feature type="transmembrane region" description="Helical" evidence="6">
    <location>
        <begin position="310"/>
        <end position="330"/>
    </location>
</feature>
<keyword evidence="4" id="KW-0572">Peptidoglycan-anchor</keyword>
<keyword evidence="10" id="KW-1185">Reference proteome</keyword>
<dbReference type="RefSeq" id="WP_344647489.1">
    <property type="nucleotide sequence ID" value="NZ_BAAAGX010000005.1"/>
</dbReference>
<gene>
    <name evidence="9" type="ORF">GCM10009539_09450</name>
</gene>
<dbReference type="NCBIfam" id="TIGR01167">
    <property type="entry name" value="LPXTG_anchor"/>
    <property type="match status" value="1"/>
</dbReference>
<keyword evidence="2" id="KW-0964">Secreted</keyword>
<evidence type="ECO:0000256" key="2">
    <source>
        <dbReference type="ARBA" id="ARBA00022525"/>
    </source>
</evidence>
<keyword evidence="1" id="KW-0134">Cell wall</keyword>
<dbReference type="PROSITE" id="PS50847">
    <property type="entry name" value="GRAM_POS_ANCHORING"/>
    <property type="match status" value="1"/>
</dbReference>
<evidence type="ECO:0000256" key="5">
    <source>
        <dbReference type="SAM" id="MobiDB-lite"/>
    </source>
</evidence>
<protein>
    <recommendedName>
        <fullName evidence="8">Gram-positive cocci surface proteins LPxTG domain-containing protein</fullName>
    </recommendedName>
</protein>
<keyword evidence="3 7" id="KW-0732">Signal</keyword>
<keyword evidence="6" id="KW-1133">Transmembrane helix</keyword>
<evidence type="ECO:0000259" key="8">
    <source>
        <dbReference type="PROSITE" id="PS50847"/>
    </source>
</evidence>
<proteinExistence type="predicted"/>
<accession>A0ABN0TNP8</accession>
<evidence type="ECO:0000256" key="3">
    <source>
        <dbReference type="ARBA" id="ARBA00022729"/>
    </source>
</evidence>
<name>A0ABN0TNP8_9ACTN</name>
<evidence type="ECO:0000256" key="7">
    <source>
        <dbReference type="SAM" id="SignalP"/>
    </source>
</evidence>
<dbReference type="InterPro" id="IPR019931">
    <property type="entry name" value="LPXTG_anchor"/>
</dbReference>
<sequence>MARGLRGALRRGLAATMVTGLVTMGAMSLSAAPANAAEKSENLVKGTAEFVDGRYVVEWSVTNQDKETDEKITTVVWPEGSKLELDDEIEAGETIEGKQFLPKGSKGIKDAQGRDVAKIHVHGEWRKDGKKVEHDEFVDVPLPPVKGESPKPTHKPSEDEVSAAIVLSCEAFSIELTNPTDRPVRFKVFIKLDDNRPLTEEFKVDAGDTLTLPEDLDKEDAGSVAKVSEDGELDFSKITVAVVNRDKKLAQKSLDVTKCEDEDNNAEETTSPEASPSASASQVASGGDDNEAAPSPAAEEGSLPVTGASLGGLIAAAVLVLGLGVGMVVFTRRKKRA</sequence>
<evidence type="ECO:0000256" key="4">
    <source>
        <dbReference type="ARBA" id="ARBA00023088"/>
    </source>
</evidence>
<reference evidence="9 10" key="1">
    <citation type="journal article" date="2019" name="Int. J. Syst. Evol. Microbiol.">
        <title>The Global Catalogue of Microorganisms (GCM) 10K type strain sequencing project: providing services to taxonomists for standard genome sequencing and annotation.</title>
        <authorList>
            <consortium name="The Broad Institute Genomics Platform"/>
            <consortium name="The Broad Institute Genome Sequencing Center for Infectious Disease"/>
            <person name="Wu L."/>
            <person name="Ma J."/>
        </authorList>
    </citation>
    <scope>NUCLEOTIDE SEQUENCE [LARGE SCALE GENOMIC DNA]</scope>
    <source>
        <strain evidence="9 10">JCM 10425</strain>
    </source>
</reference>
<comment type="caution">
    <text evidence="9">The sequence shown here is derived from an EMBL/GenBank/DDBJ whole genome shotgun (WGS) entry which is preliminary data.</text>
</comment>
<organism evidence="9 10">
    <name type="scientific">Cryptosporangium japonicum</name>
    <dbReference type="NCBI Taxonomy" id="80872"/>
    <lineage>
        <taxon>Bacteria</taxon>
        <taxon>Bacillati</taxon>
        <taxon>Actinomycetota</taxon>
        <taxon>Actinomycetes</taxon>
        <taxon>Cryptosporangiales</taxon>
        <taxon>Cryptosporangiaceae</taxon>
        <taxon>Cryptosporangium</taxon>
    </lineage>
</organism>
<dbReference type="EMBL" id="BAAAGX010000005">
    <property type="protein sequence ID" value="GAA0226288.1"/>
    <property type="molecule type" value="Genomic_DNA"/>
</dbReference>
<evidence type="ECO:0000313" key="10">
    <source>
        <dbReference type="Proteomes" id="UP001500967"/>
    </source>
</evidence>
<feature type="signal peptide" evidence="7">
    <location>
        <begin position="1"/>
        <end position="36"/>
    </location>
</feature>
<feature type="region of interest" description="Disordered" evidence="5">
    <location>
        <begin position="258"/>
        <end position="302"/>
    </location>
</feature>
<dbReference type="Proteomes" id="UP001500967">
    <property type="component" value="Unassembled WGS sequence"/>
</dbReference>
<evidence type="ECO:0000256" key="6">
    <source>
        <dbReference type="SAM" id="Phobius"/>
    </source>
</evidence>
<evidence type="ECO:0000313" key="9">
    <source>
        <dbReference type="EMBL" id="GAA0226288.1"/>
    </source>
</evidence>